<evidence type="ECO:0000313" key="3">
    <source>
        <dbReference type="Proteomes" id="UP000028999"/>
    </source>
</evidence>
<gene>
    <name evidence="2" type="primary">BnaAnng04640D</name>
    <name evidence="2" type="ORF">GSBRNA2T00063325001</name>
</gene>
<keyword evidence="3" id="KW-1185">Reference proteome</keyword>
<dbReference type="Proteomes" id="UP000028999">
    <property type="component" value="Unassembled WGS sequence"/>
</dbReference>
<dbReference type="EMBL" id="LK032391">
    <property type="protein sequence ID" value="CDY37105.1"/>
    <property type="molecule type" value="Genomic_DNA"/>
</dbReference>
<feature type="compositionally biased region" description="Basic residues" evidence="1">
    <location>
        <begin position="1"/>
        <end position="10"/>
    </location>
</feature>
<organism evidence="2 3">
    <name type="scientific">Brassica napus</name>
    <name type="common">Rape</name>
    <dbReference type="NCBI Taxonomy" id="3708"/>
    <lineage>
        <taxon>Eukaryota</taxon>
        <taxon>Viridiplantae</taxon>
        <taxon>Streptophyta</taxon>
        <taxon>Embryophyta</taxon>
        <taxon>Tracheophyta</taxon>
        <taxon>Spermatophyta</taxon>
        <taxon>Magnoliopsida</taxon>
        <taxon>eudicotyledons</taxon>
        <taxon>Gunneridae</taxon>
        <taxon>Pentapetalae</taxon>
        <taxon>rosids</taxon>
        <taxon>malvids</taxon>
        <taxon>Brassicales</taxon>
        <taxon>Brassicaceae</taxon>
        <taxon>Brassiceae</taxon>
        <taxon>Brassica</taxon>
    </lineage>
</organism>
<reference evidence="2 3" key="1">
    <citation type="journal article" date="2014" name="Science">
        <title>Plant genetics. Early allopolyploid evolution in the post-Neolithic Brassica napus oilseed genome.</title>
        <authorList>
            <person name="Chalhoub B."/>
            <person name="Denoeud F."/>
            <person name="Liu S."/>
            <person name="Parkin I.A."/>
            <person name="Tang H."/>
            <person name="Wang X."/>
            <person name="Chiquet J."/>
            <person name="Belcram H."/>
            <person name="Tong C."/>
            <person name="Samans B."/>
            <person name="Correa M."/>
            <person name="Da Silva C."/>
            <person name="Just J."/>
            <person name="Falentin C."/>
            <person name="Koh C.S."/>
            <person name="Le Clainche I."/>
            <person name="Bernard M."/>
            <person name="Bento P."/>
            <person name="Noel B."/>
            <person name="Labadie K."/>
            <person name="Alberti A."/>
            <person name="Charles M."/>
            <person name="Arnaud D."/>
            <person name="Guo H."/>
            <person name="Daviaud C."/>
            <person name="Alamery S."/>
            <person name="Jabbari K."/>
            <person name="Zhao M."/>
            <person name="Edger P.P."/>
            <person name="Chelaifa H."/>
            <person name="Tack D."/>
            <person name="Lassalle G."/>
            <person name="Mestiri I."/>
            <person name="Schnel N."/>
            <person name="Le Paslier M.C."/>
            <person name="Fan G."/>
            <person name="Renault V."/>
            <person name="Bayer P.E."/>
            <person name="Golicz A.A."/>
            <person name="Manoli S."/>
            <person name="Lee T.H."/>
            <person name="Thi V.H."/>
            <person name="Chalabi S."/>
            <person name="Hu Q."/>
            <person name="Fan C."/>
            <person name="Tollenaere R."/>
            <person name="Lu Y."/>
            <person name="Battail C."/>
            <person name="Shen J."/>
            <person name="Sidebottom C.H."/>
            <person name="Wang X."/>
            <person name="Canaguier A."/>
            <person name="Chauveau A."/>
            <person name="Berard A."/>
            <person name="Deniot G."/>
            <person name="Guan M."/>
            <person name="Liu Z."/>
            <person name="Sun F."/>
            <person name="Lim Y.P."/>
            <person name="Lyons E."/>
            <person name="Town C.D."/>
            <person name="Bancroft I."/>
            <person name="Wang X."/>
            <person name="Meng J."/>
            <person name="Ma J."/>
            <person name="Pires J.C."/>
            <person name="King G.J."/>
            <person name="Brunel D."/>
            <person name="Delourme R."/>
            <person name="Renard M."/>
            <person name="Aury J.M."/>
            <person name="Adams K.L."/>
            <person name="Batley J."/>
            <person name="Snowdon R.J."/>
            <person name="Tost J."/>
            <person name="Edwards D."/>
            <person name="Zhou Y."/>
            <person name="Hua W."/>
            <person name="Sharpe A.G."/>
            <person name="Paterson A.H."/>
            <person name="Guan C."/>
            <person name="Wincker P."/>
        </authorList>
    </citation>
    <scope>NUCLEOTIDE SEQUENCE [LARGE SCALE GENOMIC DNA]</scope>
    <source>
        <strain evidence="3">cv. Darmor-bzh</strain>
    </source>
</reference>
<accession>A0A078HFE2</accession>
<dbReference type="PaxDb" id="3708-A0A078HFE2"/>
<proteinExistence type="predicted"/>
<dbReference type="Gramene" id="CDY37105">
    <property type="protein sequence ID" value="CDY37105"/>
    <property type="gene ID" value="GSBRNA2T00063325001"/>
</dbReference>
<dbReference type="AlphaFoldDB" id="A0A078HFE2"/>
<sequence length="27" mass="2977">MAFTRLKKTLNPKTGSVDSCHKVGNDE</sequence>
<evidence type="ECO:0000256" key="1">
    <source>
        <dbReference type="SAM" id="MobiDB-lite"/>
    </source>
</evidence>
<protein>
    <submittedName>
        <fullName evidence="2">BnaAnng04640D protein</fullName>
    </submittedName>
</protein>
<evidence type="ECO:0000313" key="2">
    <source>
        <dbReference type="EMBL" id="CDY37105.1"/>
    </source>
</evidence>
<name>A0A078HFE2_BRANA</name>
<feature type="region of interest" description="Disordered" evidence="1">
    <location>
        <begin position="1"/>
        <end position="27"/>
    </location>
</feature>